<name>A0ABW1II29_9PSEU</name>
<evidence type="ECO:0000313" key="3">
    <source>
        <dbReference type="EMBL" id="MFC5952109.1"/>
    </source>
</evidence>
<evidence type="ECO:0000259" key="2">
    <source>
        <dbReference type="Pfam" id="PF00582"/>
    </source>
</evidence>
<dbReference type="InterPro" id="IPR014729">
    <property type="entry name" value="Rossmann-like_a/b/a_fold"/>
</dbReference>
<dbReference type="SUPFAM" id="SSF52402">
    <property type="entry name" value="Adenine nucleotide alpha hydrolases-like"/>
    <property type="match status" value="1"/>
</dbReference>
<dbReference type="Proteomes" id="UP001596119">
    <property type="component" value="Unassembled WGS sequence"/>
</dbReference>
<proteinExistence type="inferred from homology"/>
<protein>
    <submittedName>
        <fullName evidence="3">Universal stress protein</fullName>
    </submittedName>
</protein>
<dbReference type="Pfam" id="PF00582">
    <property type="entry name" value="Usp"/>
    <property type="match status" value="1"/>
</dbReference>
<dbReference type="InterPro" id="IPR006015">
    <property type="entry name" value="Universal_stress_UspA"/>
</dbReference>
<organism evidence="3 4">
    <name type="scientific">Pseudonocardia lutea</name>
    <dbReference type="NCBI Taxonomy" id="2172015"/>
    <lineage>
        <taxon>Bacteria</taxon>
        <taxon>Bacillati</taxon>
        <taxon>Actinomycetota</taxon>
        <taxon>Actinomycetes</taxon>
        <taxon>Pseudonocardiales</taxon>
        <taxon>Pseudonocardiaceae</taxon>
        <taxon>Pseudonocardia</taxon>
    </lineage>
</organism>
<keyword evidence="4" id="KW-1185">Reference proteome</keyword>
<comment type="caution">
    <text evidence="3">The sequence shown here is derived from an EMBL/GenBank/DDBJ whole genome shotgun (WGS) entry which is preliminary data.</text>
</comment>
<reference evidence="4" key="1">
    <citation type="journal article" date="2019" name="Int. J. Syst. Evol. Microbiol.">
        <title>The Global Catalogue of Microorganisms (GCM) 10K type strain sequencing project: providing services to taxonomists for standard genome sequencing and annotation.</title>
        <authorList>
            <consortium name="The Broad Institute Genomics Platform"/>
            <consortium name="The Broad Institute Genome Sequencing Center for Infectious Disease"/>
            <person name="Wu L."/>
            <person name="Ma J."/>
        </authorList>
    </citation>
    <scope>NUCLEOTIDE SEQUENCE [LARGE SCALE GENOMIC DNA]</scope>
    <source>
        <strain evidence="4">CGMCC 4.7397</strain>
    </source>
</reference>
<dbReference type="RefSeq" id="WP_379570694.1">
    <property type="nucleotide sequence ID" value="NZ_JBHSQK010000093.1"/>
</dbReference>
<sequence length="71" mass="7410">MAVERVVRRDPPAAALMARSRGAGLVVVGSRGRGMVRGALLGSVSQAVLQHADAPVAVVRPEAGDRPEQWP</sequence>
<dbReference type="Gene3D" id="3.40.50.620">
    <property type="entry name" value="HUPs"/>
    <property type="match status" value="1"/>
</dbReference>
<dbReference type="InterPro" id="IPR006016">
    <property type="entry name" value="UspA"/>
</dbReference>
<comment type="similarity">
    <text evidence="1">Belongs to the universal stress protein A family.</text>
</comment>
<feature type="domain" description="UspA" evidence="2">
    <location>
        <begin position="4"/>
        <end position="60"/>
    </location>
</feature>
<evidence type="ECO:0000256" key="1">
    <source>
        <dbReference type="ARBA" id="ARBA00008791"/>
    </source>
</evidence>
<dbReference type="EMBL" id="JBHSQK010000093">
    <property type="protein sequence ID" value="MFC5952109.1"/>
    <property type="molecule type" value="Genomic_DNA"/>
</dbReference>
<gene>
    <name evidence="3" type="ORF">ACFQH9_27975</name>
</gene>
<evidence type="ECO:0000313" key="4">
    <source>
        <dbReference type="Proteomes" id="UP001596119"/>
    </source>
</evidence>
<dbReference type="PRINTS" id="PR01438">
    <property type="entry name" value="UNVRSLSTRESS"/>
</dbReference>
<accession>A0ABW1II29</accession>